<protein>
    <submittedName>
        <fullName evidence="1">Uncharacterized protein</fullName>
    </submittedName>
</protein>
<evidence type="ECO:0000313" key="2">
    <source>
        <dbReference type="Proteomes" id="UP001385951"/>
    </source>
</evidence>
<accession>A0AAW0GGF2</accession>
<sequence length="124" mass="14121">MSLLCRRYVVPCKGPNEETIRLCIARYSLFRDPPSSGTILFCSHGHGGYKEQWMPLLEHLLSPRDLDITEAWCIDWYLYGDSLAYNKDFVMATPDTGIESLSSIYSSTQSSKRSQSTLMRTNPC</sequence>
<dbReference type="InterPro" id="IPR029058">
    <property type="entry name" value="AB_hydrolase_fold"/>
</dbReference>
<gene>
    <name evidence="1" type="ORF">QCA50_007743</name>
</gene>
<reference evidence="1 2" key="1">
    <citation type="submission" date="2022-09" db="EMBL/GenBank/DDBJ databases">
        <authorList>
            <person name="Palmer J.M."/>
        </authorList>
    </citation>
    <scope>NUCLEOTIDE SEQUENCE [LARGE SCALE GENOMIC DNA]</scope>
    <source>
        <strain evidence="1 2">DSM 7382</strain>
    </source>
</reference>
<dbReference type="SUPFAM" id="SSF53474">
    <property type="entry name" value="alpha/beta-Hydrolases"/>
    <property type="match status" value="1"/>
</dbReference>
<dbReference type="Proteomes" id="UP001385951">
    <property type="component" value="Unassembled WGS sequence"/>
</dbReference>
<name>A0AAW0GGF2_9APHY</name>
<dbReference type="AlphaFoldDB" id="A0AAW0GGF2"/>
<evidence type="ECO:0000313" key="1">
    <source>
        <dbReference type="EMBL" id="KAK7689052.1"/>
    </source>
</evidence>
<keyword evidence="2" id="KW-1185">Reference proteome</keyword>
<comment type="caution">
    <text evidence="1">The sequence shown here is derived from an EMBL/GenBank/DDBJ whole genome shotgun (WGS) entry which is preliminary data.</text>
</comment>
<dbReference type="Gene3D" id="3.40.50.1820">
    <property type="entry name" value="alpha/beta hydrolase"/>
    <property type="match status" value="1"/>
</dbReference>
<dbReference type="EMBL" id="JASBNA010000009">
    <property type="protein sequence ID" value="KAK7689052.1"/>
    <property type="molecule type" value="Genomic_DNA"/>
</dbReference>
<proteinExistence type="predicted"/>
<organism evidence="1 2">
    <name type="scientific">Cerrena zonata</name>
    <dbReference type="NCBI Taxonomy" id="2478898"/>
    <lineage>
        <taxon>Eukaryota</taxon>
        <taxon>Fungi</taxon>
        <taxon>Dikarya</taxon>
        <taxon>Basidiomycota</taxon>
        <taxon>Agaricomycotina</taxon>
        <taxon>Agaricomycetes</taxon>
        <taxon>Polyporales</taxon>
        <taxon>Cerrenaceae</taxon>
        <taxon>Cerrena</taxon>
    </lineage>
</organism>